<gene>
    <name evidence="2" type="ORF">ODALV1_LOCUS31462</name>
</gene>
<dbReference type="Proteomes" id="UP001642540">
    <property type="component" value="Unassembled WGS sequence"/>
</dbReference>
<evidence type="ECO:0008006" key="4">
    <source>
        <dbReference type="Google" id="ProtNLM"/>
    </source>
</evidence>
<feature type="transmembrane region" description="Helical" evidence="1">
    <location>
        <begin position="149"/>
        <end position="173"/>
    </location>
</feature>
<feature type="transmembrane region" description="Helical" evidence="1">
    <location>
        <begin position="320"/>
        <end position="338"/>
    </location>
</feature>
<evidence type="ECO:0000313" key="2">
    <source>
        <dbReference type="EMBL" id="CAL8148568.1"/>
    </source>
</evidence>
<evidence type="ECO:0000313" key="3">
    <source>
        <dbReference type="Proteomes" id="UP001642540"/>
    </source>
</evidence>
<dbReference type="EMBL" id="CAXLJM020000172">
    <property type="protein sequence ID" value="CAL8148568.1"/>
    <property type="molecule type" value="Genomic_DNA"/>
</dbReference>
<feature type="transmembrane region" description="Helical" evidence="1">
    <location>
        <begin position="193"/>
        <end position="219"/>
    </location>
</feature>
<keyword evidence="3" id="KW-1185">Reference proteome</keyword>
<feature type="transmembrane region" description="Helical" evidence="1">
    <location>
        <begin position="282"/>
        <end position="308"/>
    </location>
</feature>
<feature type="transmembrane region" description="Helical" evidence="1">
    <location>
        <begin position="80"/>
        <end position="103"/>
    </location>
</feature>
<keyword evidence="1" id="KW-1133">Transmembrane helix</keyword>
<keyword evidence="1" id="KW-0472">Membrane</keyword>
<accession>A0ABP1S9T2</accession>
<reference evidence="2 3" key="1">
    <citation type="submission" date="2024-08" db="EMBL/GenBank/DDBJ databases">
        <authorList>
            <person name="Cucini C."/>
            <person name="Frati F."/>
        </authorList>
    </citation>
    <scope>NUCLEOTIDE SEQUENCE [LARGE SCALE GENOMIC DNA]</scope>
</reference>
<comment type="caution">
    <text evidence="2">The sequence shown here is derived from an EMBL/GenBank/DDBJ whole genome shotgun (WGS) entry which is preliminary data.</text>
</comment>
<sequence>MITRLIRETVKYRTIIMVYLSGAADWNWNPTEECFVPSSIYLRWNAHLLLTLGSTFPILMTTFLLSKIPDGEYMESTGTFVIFILGWAEMFIVTSVLMIGLQLTRNWRGMVYMLNEMSRYSYYIEELMRRQNSQFNREEKKHLKKASMLLALTGVLCTFTPVAFAGCICVRMEPTHAMVQEWLEVNISFKPRFIPFILFMAWIVSNAASVIFSGINVGFQYILLARSLVTCLTPESATKIVQPGLAMYKVKIQYELNSRYFGILDEMTAVRMFRTQQVFNTIINEIFGGVLIAFHHVACMLAFLGGAYTLLQATDEALDGGPLVVAALVLAMIVPLVLQYEEAKEISELCQKADAFVGRCVNLTNRRSMLYKFARSCPKLQVHAGYPFFNVGKDTFTQFWAQGLDFLIDMLAV</sequence>
<evidence type="ECO:0000256" key="1">
    <source>
        <dbReference type="SAM" id="Phobius"/>
    </source>
</evidence>
<protein>
    <recommendedName>
        <fullName evidence="4">Odorant receptor</fullName>
    </recommendedName>
</protein>
<feature type="transmembrane region" description="Helical" evidence="1">
    <location>
        <begin position="48"/>
        <end position="68"/>
    </location>
</feature>
<organism evidence="2 3">
    <name type="scientific">Orchesella dallaii</name>
    <dbReference type="NCBI Taxonomy" id="48710"/>
    <lineage>
        <taxon>Eukaryota</taxon>
        <taxon>Metazoa</taxon>
        <taxon>Ecdysozoa</taxon>
        <taxon>Arthropoda</taxon>
        <taxon>Hexapoda</taxon>
        <taxon>Collembola</taxon>
        <taxon>Entomobryomorpha</taxon>
        <taxon>Entomobryoidea</taxon>
        <taxon>Orchesellidae</taxon>
        <taxon>Orchesellinae</taxon>
        <taxon>Orchesella</taxon>
    </lineage>
</organism>
<keyword evidence="1" id="KW-0812">Transmembrane</keyword>
<name>A0ABP1S9T2_9HEXA</name>
<proteinExistence type="predicted"/>